<dbReference type="OrthoDB" id="74178at2759"/>
<evidence type="ECO:0000313" key="2">
    <source>
        <dbReference type="EMBL" id="KAF2428860.1"/>
    </source>
</evidence>
<organism evidence="2 3">
    <name type="scientific">Tothia fuscella</name>
    <dbReference type="NCBI Taxonomy" id="1048955"/>
    <lineage>
        <taxon>Eukaryota</taxon>
        <taxon>Fungi</taxon>
        <taxon>Dikarya</taxon>
        <taxon>Ascomycota</taxon>
        <taxon>Pezizomycotina</taxon>
        <taxon>Dothideomycetes</taxon>
        <taxon>Pleosporomycetidae</taxon>
        <taxon>Venturiales</taxon>
        <taxon>Cylindrosympodiaceae</taxon>
        <taxon>Tothia</taxon>
    </lineage>
</organism>
<dbReference type="AlphaFoldDB" id="A0A9P4NN49"/>
<gene>
    <name evidence="2" type="ORF">EJ08DRAFT_313616</name>
</gene>
<dbReference type="PANTHER" id="PTHR46515">
    <property type="entry name" value="TATA ELEMENT MODULATORY FACTOR TMF1"/>
    <property type="match status" value="1"/>
</dbReference>
<dbReference type="GO" id="GO:0005783">
    <property type="term" value="C:endoplasmic reticulum"/>
    <property type="evidence" value="ECO:0007669"/>
    <property type="project" value="TreeGrafter"/>
</dbReference>
<feature type="region of interest" description="Disordered" evidence="1">
    <location>
        <begin position="36"/>
        <end position="212"/>
    </location>
</feature>
<dbReference type="Proteomes" id="UP000800235">
    <property type="component" value="Unassembled WGS sequence"/>
</dbReference>
<dbReference type="EMBL" id="MU007052">
    <property type="protein sequence ID" value="KAF2428860.1"/>
    <property type="molecule type" value="Genomic_DNA"/>
</dbReference>
<dbReference type="InterPro" id="IPR052602">
    <property type="entry name" value="Growth_transcription_reg"/>
</dbReference>
<accession>A0A9P4NN49</accession>
<keyword evidence="3" id="KW-1185">Reference proteome</keyword>
<dbReference type="GO" id="GO:0005794">
    <property type="term" value="C:Golgi apparatus"/>
    <property type="evidence" value="ECO:0007669"/>
    <property type="project" value="TreeGrafter"/>
</dbReference>
<dbReference type="Pfam" id="PF12329">
    <property type="entry name" value="TMF_DNA_bd"/>
    <property type="match status" value="1"/>
</dbReference>
<evidence type="ECO:0000256" key="1">
    <source>
        <dbReference type="SAM" id="MobiDB-lite"/>
    </source>
</evidence>
<feature type="compositionally biased region" description="Basic and acidic residues" evidence="1">
    <location>
        <begin position="36"/>
        <end position="45"/>
    </location>
</feature>
<feature type="region of interest" description="Disordered" evidence="1">
    <location>
        <begin position="317"/>
        <end position="353"/>
    </location>
</feature>
<dbReference type="InterPro" id="IPR022092">
    <property type="entry name" value="TMF_DNA-bd"/>
</dbReference>
<feature type="compositionally biased region" description="Basic residues" evidence="1">
    <location>
        <begin position="396"/>
        <end position="412"/>
    </location>
</feature>
<reference evidence="2" key="1">
    <citation type="journal article" date="2020" name="Stud. Mycol.">
        <title>101 Dothideomycetes genomes: a test case for predicting lifestyles and emergence of pathogens.</title>
        <authorList>
            <person name="Haridas S."/>
            <person name="Albert R."/>
            <person name="Binder M."/>
            <person name="Bloem J."/>
            <person name="Labutti K."/>
            <person name="Salamov A."/>
            <person name="Andreopoulos B."/>
            <person name="Baker S."/>
            <person name="Barry K."/>
            <person name="Bills G."/>
            <person name="Bluhm B."/>
            <person name="Cannon C."/>
            <person name="Castanera R."/>
            <person name="Culley D."/>
            <person name="Daum C."/>
            <person name="Ezra D."/>
            <person name="Gonzalez J."/>
            <person name="Henrissat B."/>
            <person name="Kuo A."/>
            <person name="Liang C."/>
            <person name="Lipzen A."/>
            <person name="Lutzoni F."/>
            <person name="Magnuson J."/>
            <person name="Mondo S."/>
            <person name="Nolan M."/>
            <person name="Ohm R."/>
            <person name="Pangilinan J."/>
            <person name="Park H.-J."/>
            <person name="Ramirez L."/>
            <person name="Alfaro M."/>
            <person name="Sun H."/>
            <person name="Tritt A."/>
            <person name="Yoshinaga Y."/>
            <person name="Zwiers L.-H."/>
            <person name="Turgeon B."/>
            <person name="Goodwin S."/>
            <person name="Spatafora J."/>
            <person name="Crous P."/>
            <person name="Grigoriev I."/>
        </authorList>
    </citation>
    <scope>NUCLEOTIDE SEQUENCE</scope>
    <source>
        <strain evidence="2">CBS 130266</strain>
    </source>
</reference>
<feature type="compositionally biased region" description="Low complexity" evidence="1">
    <location>
        <begin position="49"/>
        <end position="72"/>
    </location>
</feature>
<protein>
    <submittedName>
        <fullName evidence="2">Uncharacterized protein</fullName>
    </submittedName>
</protein>
<comment type="caution">
    <text evidence="2">The sequence shown here is derived from an EMBL/GenBank/DDBJ whole genome shotgun (WGS) entry which is preliminary data.</text>
</comment>
<dbReference type="PANTHER" id="PTHR46515:SF1">
    <property type="entry name" value="TATA ELEMENT MODULATORY FACTOR"/>
    <property type="match status" value="1"/>
</dbReference>
<feature type="compositionally biased region" description="Basic and acidic residues" evidence="1">
    <location>
        <begin position="73"/>
        <end position="83"/>
    </location>
</feature>
<name>A0A9P4NN49_9PEZI</name>
<feature type="compositionally biased region" description="Low complexity" evidence="1">
    <location>
        <begin position="151"/>
        <end position="167"/>
    </location>
</feature>
<feature type="region of interest" description="Disordered" evidence="1">
    <location>
        <begin position="388"/>
        <end position="455"/>
    </location>
</feature>
<feature type="compositionally biased region" description="Low complexity" evidence="1">
    <location>
        <begin position="180"/>
        <end position="190"/>
    </location>
</feature>
<proteinExistence type="predicted"/>
<sequence length="455" mass="50121">MSAPQQNKKAGGWGSLLSGAVSGLESRLDSILADDETKATEEAARKAKAAAALKNNTLKAESRSNSRSQSRNRVNDRLHDRLAKAVGKASDGVRSGRTSSEMPSRMASPGLPRASTDSKHSDAQPEPSVAGAATTDTTEAEERTSLEEGSTDATEATESITETEIPTCHPADNLHDRPSARPSAESARPSLDSLPPNESIAPPSQTTLRRSPSFLESELSRVTEVQDEVNRNYQEELHAHLERIDALQAKLTYLAGQASSAARAASTDAASGSLEKKVAEQDQMIVQLMEEGQKLSKNEMKHLGTIKKLRIRMQEEDKQSVDLKRRLEKAEREREEQKERANMAEQKERAAQERLKSLPKLQQEMALLKGDKDSLLRDSMMNFQMSELKSVSSRIERRRRSSKSKRMQHGSKKSLSSLSWSCAVKSRTLKPSSNSSEVEAKRSHLTPLPMLKQNC</sequence>
<evidence type="ECO:0000313" key="3">
    <source>
        <dbReference type="Proteomes" id="UP000800235"/>
    </source>
</evidence>